<evidence type="ECO:0000313" key="3">
    <source>
        <dbReference type="Proteomes" id="UP000451471"/>
    </source>
</evidence>
<dbReference type="AlphaFoldDB" id="A0A6B0GY18"/>
<dbReference type="PANTHER" id="PTHR21248:SF22">
    <property type="entry name" value="PHOSPHOLIPASE D"/>
    <property type="match status" value="1"/>
</dbReference>
<dbReference type="PANTHER" id="PTHR21248">
    <property type="entry name" value="CARDIOLIPIN SYNTHASE"/>
    <property type="match status" value="1"/>
</dbReference>
<sequence>MSWLMPALTREIKQAENSITLLVPFFEADGFSHLEDVLLAALERGVEVTFVSRYLMDSDSYNRTVLKSFAERAEDRDVEPALLRFVDYTQWDADVPQQQRRQSGATPAFTLHSKVIVFDNSKAYVGSANVTDYGFEHYLETGILLEGPPVDSFRDLVWFLFESDAASSVSLLD</sequence>
<feature type="domain" description="PLD phosphodiesterase" evidence="1">
    <location>
        <begin position="107"/>
        <end position="134"/>
    </location>
</feature>
<organism evidence="2 3">
    <name type="scientific">Halomarina oriensis</name>
    <dbReference type="NCBI Taxonomy" id="671145"/>
    <lineage>
        <taxon>Archaea</taxon>
        <taxon>Methanobacteriati</taxon>
        <taxon>Methanobacteriota</taxon>
        <taxon>Stenosarchaea group</taxon>
        <taxon>Halobacteria</taxon>
        <taxon>Halobacteriales</taxon>
        <taxon>Natronomonadaceae</taxon>
        <taxon>Halomarina</taxon>
    </lineage>
</organism>
<dbReference type="Pfam" id="PF13091">
    <property type="entry name" value="PLDc_2"/>
    <property type="match status" value="1"/>
</dbReference>
<evidence type="ECO:0000313" key="2">
    <source>
        <dbReference type="EMBL" id="MWG36678.1"/>
    </source>
</evidence>
<dbReference type="GO" id="GO:0032049">
    <property type="term" value="P:cardiolipin biosynthetic process"/>
    <property type="evidence" value="ECO:0007669"/>
    <property type="project" value="UniProtKB-ARBA"/>
</dbReference>
<proteinExistence type="predicted"/>
<dbReference type="Gene3D" id="3.30.870.10">
    <property type="entry name" value="Endonuclease Chain A"/>
    <property type="match status" value="1"/>
</dbReference>
<dbReference type="InterPro" id="IPR025202">
    <property type="entry name" value="PLD-like_dom"/>
</dbReference>
<protein>
    <recommendedName>
        <fullName evidence="1">PLD phosphodiesterase domain-containing protein</fullName>
    </recommendedName>
</protein>
<dbReference type="PROSITE" id="PS50035">
    <property type="entry name" value="PLD"/>
    <property type="match status" value="1"/>
</dbReference>
<reference evidence="2 3" key="1">
    <citation type="submission" date="2019-12" db="EMBL/GenBank/DDBJ databases">
        <title>Halocatena pleomorpha gen. nov. sp. nov., an extremely halophilic archaeon of family Halobacteriaceae isolated from saltpan soil.</title>
        <authorList>
            <person name="Pal Y."/>
            <person name="Verma A."/>
            <person name="Krishnamurthi S."/>
            <person name="Kumar P."/>
        </authorList>
    </citation>
    <scope>NUCLEOTIDE SEQUENCE [LARGE SCALE GENOMIC DNA]</scope>
    <source>
        <strain evidence="2 3">JCM 16495</strain>
    </source>
</reference>
<keyword evidence="3" id="KW-1185">Reference proteome</keyword>
<dbReference type="OrthoDB" id="260239at2157"/>
<dbReference type="SUPFAM" id="SSF56024">
    <property type="entry name" value="Phospholipase D/nuclease"/>
    <property type="match status" value="1"/>
</dbReference>
<comment type="caution">
    <text evidence="2">The sequence shown here is derived from an EMBL/GenBank/DDBJ whole genome shotgun (WGS) entry which is preliminary data.</text>
</comment>
<dbReference type="Proteomes" id="UP000451471">
    <property type="component" value="Unassembled WGS sequence"/>
</dbReference>
<dbReference type="CDD" id="cd00138">
    <property type="entry name" value="PLDc_SF"/>
    <property type="match status" value="1"/>
</dbReference>
<evidence type="ECO:0000259" key="1">
    <source>
        <dbReference type="PROSITE" id="PS50035"/>
    </source>
</evidence>
<accession>A0A6B0GY18</accession>
<gene>
    <name evidence="2" type="ORF">GQS65_19675</name>
</gene>
<dbReference type="GO" id="GO:0030572">
    <property type="term" value="F:phosphatidyltransferase activity"/>
    <property type="evidence" value="ECO:0007669"/>
    <property type="project" value="UniProtKB-ARBA"/>
</dbReference>
<name>A0A6B0GY18_9EURY</name>
<dbReference type="InterPro" id="IPR001736">
    <property type="entry name" value="PLipase_D/transphosphatidylase"/>
</dbReference>
<dbReference type="EMBL" id="WSZK01000038">
    <property type="protein sequence ID" value="MWG36678.1"/>
    <property type="molecule type" value="Genomic_DNA"/>
</dbReference>